<dbReference type="EMBL" id="AUVB01000060">
    <property type="protein sequence ID" value="KGE03287.1"/>
    <property type="molecule type" value="Genomic_DNA"/>
</dbReference>
<reference evidence="2 3" key="1">
    <citation type="journal article" date="2014" name="Genome Announc.">
        <title>Genome Sequence of Gammaproteobacterial Pseudohaliea rubra Type Strain DSM 19751, Isolated from Coastal Seawater of the Mediterranean Sea.</title>
        <authorList>
            <person name="Spring S."/>
            <person name="Fiebig A."/>
            <person name="Riedel T."/>
            <person name="Goker M."/>
            <person name="Klenk H.P."/>
        </authorList>
    </citation>
    <scope>NUCLEOTIDE SEQUENCE [LARGE SCALE GENOMIC DNA]</scope>
    <source>
        <strain evidence="2 3">DSM 19751</strain>
    </source>
</reference>
<evidence type="ECO:0000313" key="3">
    <source>
        <dbReference type="Proteomes" id="UP000029640"/>
    </source>
</evidence>
<comment type="caution">
    <text evidence="2">The sequence shown here is derived from an EMBL/GenBank/DDBJ whole genome shotgun (WGS) entry which is preliminary data.</text>
</comment>
<proteinExistence type="predicted"/>
<keyword evidence="3" id="KW-1185">Reference proteome</keyword>
<organism evidence="2 3">
    <name type="scientific">Pseudohaliea rubra DSM 19751</name>
    <dbReference type="NCBI Taxonomy" id="1265313"/>
    <lineage>
        <taxon>Bacteria</taxon>
        <taxon>Pseudomonadati</taxon>
        <taxon>Pseudomonadota</taxon>
        <taxon>Gammaproteobacteria</taxon>
        <taxon>Cellvibrionales</taxon>
        <taxon>Halieaceae</taxon>
        <taxon>Pseudohaliea</taxon>
    </lineage>
</organism>
<gene>
    <name evidence="2" type="ORF">HRUBRA_02121</name>
</gene>
<dbReference type="AlphaFoldDB" id="A0A095VP88"/>
<feature type="transmembrane region" description="Helical" evidence="1">
    <location>
        <begin position="57"/>
        <end position="79"/>
    </location>
</feature>
<dbReference type="Proteomes" id="UP000029640">
    <property type="component" value="Unassembled WGS sequence"/>
</dbReference>
<feature type="transmembrane region" description="Helical" evidence="1">
    <location>
        <begin position="121"/>
        <end position="138"/>
    </location>
</feature>
<protein>
    <submittedName>
        <fullName evidence="2">Uncharacterized protein</fullName>
    </submittedName>
</protein>
<name>A0A095VP88_9GAMM</name>
<evidence type="ECO:0000256" key="1">
    <source>
        <dbReference type="SAM" id="Phobius"/>
    </source>
</evidence>
<keyword evidence="1" id="KW-1133">Transmembrane helix</keyword>
<keyword evidence="1" id="KW-0472">Membrane</keyword>
<dbReference type="RefSeq" id="WP_052094928.1">
    <property type="nucleotide sequence ID" value="NZ_KN234799.1"/>
</dbReference>
<accession>A0A095VP88</accession>
<evidence type="ECO:0000313" key="2">
    <source>
        <dbReference type="EMBL" id="KGE03287.1"/>
    </source>
</evidence>
<dbReference type="eggNOG" id="ENOG5030II3">
    <property type="taxonomic scope" value="Bacteria"/>
</dbReference>
<dbReference type="HOGENOM" id="CLU_141028_0_0_6"/>
<feature type="transmembrane region" description="Helical" evidence="1">
    <location>
        <begin position="86"/>
        <end position="109"/>
    </location>
</feature>
<sequence>MLRILAAFFAALGLAYGLGSIAATQFVLQEVVALGPTVPWSLRLQTTLQDFAGLAASYLPLLAVAFALGLPAAAGLARLVPAARFVWYLTAGFAAVLALHLIMKAVLGVSGIAATRSLDGLLVQGAAGAAGGALFHALTAGRRPGAPRGA</sequence>
<dbReference type="OrthoDB" id="5734577at2"/>
<keyword evidence="1" id="KW-0812">Transmembrane</keyword>